<keyword evidence="1" id="KW-0812">Transmembrane</keyword>
<evidence type="ECO:0000256" key="1">
    <source>
        <dbReference type="SAM" id="Phobius"/>
    </source>
</evidence>
<feature type="transmembrane region" description="Helical" evidence="1">
    <location>
        <begin position="68"/>
        <end position="91"/>
    </location>
</feature>
<dbReference type="Pfam" id="PF10324">
    <property type="entry name" value="7TM_GPCR_Srw"/>
    <property type="match status" value="1"/>
</dbReference>
<name>A0A2T7NJS5_POMCA</name>
<feature type="transmembrane region" description="Helical" evidence="1">
    <location>
        <begin position="116"/>
        <end position="141"/>
    </location>
</feature>
<dbReference type="InterPro" id="IPR019427">
    <property type="entry name" value="7TM_GPCR_serpentine_rcpt_Srw"/>
</dbReference>
<protein>
    <recommendedName>
        <fullName evidence="4">G-protein coupled receptors family 1 profile domain-containing protein</fullName>
    </recommendedName>
</protein>
<dbReference type="AlphaFoldDB" id="A0A2T7NJS5"/>
<keyword evidence="3" id="KW-1185">Reference proteome</keyword>
<reference evidence="2 3" key="1">
    <citation type="submission" date="2018-04" db="EMBL/GenBank/DDBJ databases">
        <title>The genome of golden apple snail Pomacea canaliculata provides insight into stress tolerance and invasive adaptation.</title>
        <authorList>
            <person name="Liu C."/>
            <person name="Liu B."/>
            <person name="Ren Y."/>
            <person name="Zhang Y."/>
            <person name="Wang H."/>
            <person name="Li S."/>
            <person name="Jiang F."/>
            <person name="Yin L."/>
            <person name="Zhang G."/>
            <person name="Qian W."/>
            <person name="Fan W."/>
        </authorList>
    </citation>
    <scope>NUCLEOTIDE SEQUENCE [LARGE SCALE GENOMIC DNA]</scope>
    <source>
        <strain evidence="2">SZHN2017</strain>
        <tissue evidence="2">Muscle</tissue>
    </source>
</reference>
<dbReference type="Proteomes" id="UP000245119">
    <property type="component" value="Linkage Group LG12"/>
</dbReference>
<organism evidence="2 3">
    <name type="scientific">Pomacea canaliculata</name>
    <name type="common">Golden apple snail</name>
    <dbReference type="NCBI Taxonomy" id="400727"/>
    <lineage>
        <taxon>Eukaryota</taxon>
        <taxon>Metazoa</taxon>
        <taxon>Spiralia</taxon>
        <taxon>Lophotrochozoa</taxon>
        <taxon>Mollusca</taxon>
        <taxon>Gastropoda</taxon>
        <taxon>Caenogastropoda</taxon>
        <taxon>Architaenioglossa</taxon>
        <taxon>Ampullarioidea</taxon>
        <taxon>Ampullariidae</taxon>
        <taxon>Pomacea</taxon>
    </lineage>
</organism>
<dbReference type="EMBL" id="PZQS01000012">
    <property type="protein sequence ID" value="PVD21417.1"/>
    <property type="molecule type" value="Genomic_DNA"/>
</dbReference>
<proteinExistence type="predicted"/>
<comment type="caution">
    <text evidence="2">The sequence shown here is derived from an EMBL/GenBank/DDBJ whole genome shotgun (WGS) entry which is preliminary data.</text>
</comment>
<accession>A0A2T7NJS5</accession>
<dbReference type="GO" id="GO:0008528">
    <property type="term" value="F:G protein-coupled peptide receptor activity"/>
    <property type="evidence" value="ECO:0007669"/>
    <property type="project" value="InterPro"/>
</dbReference>
<dbReference type="Gene3D" id="1.20.1070.10">
    <property type="entry name" value="Rhodopsin 7-helix transmembrane proteins"/>
    <property type="match status" value="1"/>
</dbReference>
<evidence type="ECO:0008006" key="4">
    <source>
        <dbReference type="Google" id="ProtNLM"/>
    </source>
</evidence>
<evidence type="ECO:0000313" key="2">
    <source>
        <dbReference type="EMBL" id="PVD21417.1"/>
    </source>
</evidence>
<gene>
    <name evidence="2" type="ORF">C0Q70_19590</name>
</gene>
<sequence length="226" mass="25082">MAPQDDHSSGNMLFSQTSTEVINSVCTPSKNQSVSSTAVSSSWSMRYSDMYLWNLGLMDTWATVASVVWMYGALMFGLLANILLAACLWSYTRVRSNITTNDSTGKRDKQVRQTTVTVLVSNLAFVFLSLLPVSNSLANYLQPAYSSRGNFRYTYLLVHEVGQLSFSLRMCTDLFTFLLLSSGYRATLLKLIGRAFSRLTGEEGTKSRVYHSDSGTTVQSFSLVTI</sequence>
<keyword evidence="1" id="KW-0472">Membrane</keyword>
<evidence type="ECO:0000313" key="3">
    <source>
        <dbReference type="Proteomes" id="UP000245119"/>
    </source>
</evidence>
<dbReference type="OrthoDB" id="6149106at2759"/>
<keyword evidence="1" id="KW-1133">Transmembrane helix</keyword>
<dbReference type="SUPFAM" id="SSF81321">
    <property type="entry name" value="Family A G protein-coupled receptor-like"/>
    <property type="match status" value="1"/>
</dbReference>